<sequence length="228" mass="25391">MRVDGRKNDELRKIKFEVGVLSRADGSCYVEWGQNKIIAAVYGPRELLPKHLANPYRATVRYTYRMATFSVPDRKSPKPGRREIEISKVSAEALEKAIFLEKYPNTAIDVSVQIFDSNASTRVAALSAAACALADAGIAMRDLVSAVSVGRANGEYVLDLRKEEEDAPDAVDLAMAILPNTEEVVLFQMDGIITKEECSRLLKLGLKGCKMVYELQKKALKEKYMREV</sequence>
<evidence type="ECO:0000256" key="1">
    <source>
        <dbReference type="ARBA" id="ARBA00004496"/>
    </source>
</evidence>
<dbReference type="InterPro" id="IPR001247">
    <property type="entry name" value="ExoRNase_PH_dom1"/>
</dbReference>
<evidence type="ECO:0000313" key="9">
    <source>
        <dbReference type="EMBL" id="RLG71102.1"/>
    </source>
</evidence>
<feature type="domain" description="Exoribonuclease phosphorolytic" evidence="7">
    <location>
        <begin position="10"/>
        <end position="138"/>
    </location>
</feature>
<evidence type="ECO:0000313" key="10">
    <source>
        <dbReference type="Proteomes" id="UP000278031"/>
    </source>
</evidence>
<dbReference type="InterPro" id="IPR036345">
    <property type="entry name" value="ExoRNase_PH_dom2_sf"/>
</dbReference>
<evidence type="ECO:0000256" key="2">
    <source>
        <dbReference type="ARBA" id="ARBA00006678"/>
    </source>
</evidence>
<protein>
    <submittedName>
        <fullName evidence="9">Exosome complex exonuclease Rrp41</fullName>
    </submittedName>
</protein>
<comment type="subcellular location">
    <subcellularLocation>
        <location evidence="1">Cytoplasm</location>
    </subcellularLocation>
</comment>
<keyword evidence="5 9" id="KW-0540">Nuclease</keyword>
<keyword evidence="4" id="KW-0271">Exosome</keyword>
<dbReference type="Pfam" id="PF03725">
    <property type="entry name" value="RNase_PH_C"/>
    <property type="match status" value="1"/>
</dbReference>
<dbReference type="GO" id="GO:0016075">
    <property type="term" value="P:rRNA catabolic process"/>
    <property type="evidence" value="ECO:0007669"/>
    <property type="project" value="TreeGrafter"/>
</dbReference>
<dbReference type="GO" id="GO:0000177">
    <property type="term" value="C:cytoplasmic exosome (RNase complex)"/>
    <property type="evidence" value="ECO:0007669"/>
    <property type="project" value="TreeGrafter"/>
</dbReference>
<dbReference type="InterPro" id="IPR027408">
    <property type="entry name" value="PNPase/RNase_PH_dom_sf"/>
</dbReference>
<evidence type="ECO:0000256" key="3">
    <source>
        <dbReference type="ARBA" id="ARBA00022490"/>
    </source>
</evidence>
<evidence type="ECO:0000259" key="8">
    <source>
        <dbReference type="Pfam" id="PF03725"/>
    </source>
</evidence>
<comment type="similarity">
    <text evidence="2">Belongs to the RNase PH family.</text>
</comment>
<dbReference type="FunFam" id="3.30.230.70:FF:000004">
    <property type="entry name" value="Exosome complex component Rrp41"/>
    <property type="match status" value="1"/>
</dbReference>
<evidence type="ECO:0000256" key="4">
    <source>
        <dbReference type="ARBA" id="ARBA00022835"/>
    </source>
</evidence>
<dbReference type="AlphaFoldDB" id="A0A497JI36"/>
<dbReference type="SUPFAM" id="SSF54211">
    <property type="entry name" value="Ribosomal protein S5 domain 2-like"/>
    <property type="match status" value="1"/>
</dbReference>
<dbReference type="Proteomes" id="UP000278031">
    <property type="component" value="Unassembled WGS sequence"/>
</dbReference>
<keyword evidence="5 9" id="KW-0378">Hydrolase</keyword>
<dbReference type="GO" id="GO:0004527">
    <property type="term" value="F:exonuclease activity"/>
    <property type="evidence" value="ECO:0007669"/>
    <property type="project" value="UniProtKB-KW"/>
</dbReference>
<dbReference type="PANTHER" id="PTHR11953:SF0">
    <property type="entry name" value="EXOSOME COMPLEX COMPONENT RRP41"/>
    <property type="match status" value="1"/>
</dbReference>
<comment type="caution">
    <text evidence="9">The sequence shown here is derived from an EMBL/GenBank/DDBJ whole genome shotgun (WGS) entry which is preliminary data.</text>
</comment>
<organism evidence="9 10">
    <name type="scientific">Candidatus Iainarchaeum sp</name>
    <dbReference type="NCBI Taxonomy" id="3101447"/>
    <lineage>
        <taxon>Archaea</taxon>
        <taxon>Candidatus Iainarchaeota</taxon>
        <taxon>Candidatus Iainarchaeia</taxon>
        <taxon>Candidatus Iainarchaeales</taxon>
        <taxon>Candidatus Iainarchaeaceae</taxon>
        <taxon>Candidatus Iainarchaeum</taxon>
    </lineage>
</organism>
<gene>
    <name evidence="9" type="ORF">DRO04_00530</name>
</gene>
<dbReference type="PANTHER" id="PTHR11953">
    <property type="entry name" value="EXOSOME COMPLEX COMPONENT"/>
    <property type="match status" value="1"/>
</dbReference>
<dbReference type="SUPFAM" id="SSF55666">
    <property type="entry name" value="Ribonuclease PH domain 2-like"/>
    <property type="match status" value="1"/>
</dbReference>
<dbReference type="GO" id="GO:0010467">
    <property type="term" value="P:gene expression"/>
    <property type="evidence" value="ECO:0007669"/>
    <property type="project" value="UniProtKB-ARBA"/>
</dbReference>
<evidence type="ECO:0000259" key="7">
    <source>
        <dbReference type="Pfam" id="PF01138"/>
    </source>
</evidence>
<dbReference type="InterPro" id="IPR020568">
    <property type="entry name" value="Ribosomal_Su5_D2-typ_SF"/>
</dbReference>
<name>A0A497JI36_9ARCH</name>
<dbReference type="InterPro" id="IPR015847">
    <property type="entry name" value="ExoRNase_PH_dom2"/>
</dbReference>
<comment type="subunit">
    <text evidence="6">Component of the archaeal exosome complex. Forms a hexameric ring-like arrangement composed of 3 Rrp41-Rrp42 heterodimers. The hexameric ring associates with a trimer of Rrp4 and/or Csl4 subunits.</text>
</comment>
<dbReference type="Pfam" id="PF01138">
    <property type="entry name" value="RNase_PH"/>
    <property type="match status" value="1"/>
</dbReference>
<dbReference type="EMBL" id="QMWP01000010">
    <property type="protein sequence ID" value="RLG71102.1"/>
    <property type="molecule type" value="Genomic_DNA"/>
</dbReference>
<dbReference type="GO" id="GO:0000956">
    <property type="term" value="P:nuclear-transcribed mRNA catabolic process"/>
    <property type="evidence" value="ECO:0007669"/>
    <property type="project" value="UniProtKB-ARBA"/>
</dbReference>
<evidence type="ECO:0000256" key="5">
    <source>
        <dbReference type="ARBA" id="ARBA00022839"/>
    </source>
</evidence>
<accession>A0A497JI36</accession>
<keyword evidence="5 9" id="KW-0269">Exonuclease</keyword>
<evidence type="ECO:0000256" key="6">
    <source>
        <dbReference type="ARBA" id="ARBA00062149"/>
    </source>
</evidence>
<dbReference type="GO" id="GO:0003723">
    <property type="term" value="F:RNA binding"/>
    <property type="evidence" value="ECO:0007669"/>
    <property type="project" value="TreeGrafter"/>
</dbReference>
<reference evidence="9 10" key="1">
    <citation type="submission" date="2018-06" db="EMBL/GenBank/DDBJ databases">
        <title>Extensive metabolic versatility and redundancy in microbially diverse, dynamic hydrothermal sediments.</title>
        <authorList>
            <person name="Dombrowski N."/>
            <person name="Teske A."/>
            <person name="Baker B.J."/>
        </authorList>
    </citation>
    <scope>NUCLEOTIDE SEQUENCE [LARGE SCALE GENOMIC DNA]</scope>
    <source>
        <strain evidence="9">B51_G17</strain>
    </source>
</reference>
<proteinExistence type="inferred from homology"/>
<feature type="domain" description="Exoribonuclease phosphorolytic" evidence="8">
    <location>
        <begin position="142"/>
        <end position="208"/>
    </location>
</feature>
<dbReference type="Gene3D" id="3.30.230.70">
    <property type="entry name" value="GHMP Kinase, N-terminal domain"/>
    <property type="match status" value="1"/>
</dbReference>
<dbReference type="InterPro" id="IPR050080">
    <property type="entry name" value="RNase_PH"/>
</dbReference>
<keyword evidence="3" id="KW-0963">Cytoplasm</keyword>